<reference evidence="2" key="1">
    <citation type="journal article" date="2020" name="Stud. Mycol.">
        <title>101 Dothideomycetes genomes: a test case for predicting lifestyles and emergence of pathogens.</title>
        <authorList>
            <person name="Haridas S."/>
            <person name="Albert R."/>
            <person name="Binder M."/>
            <person name="Bloem J."/>
            <person name="Labutti K."/>
            <person name="Salamov A."/>
            <person name="Andreopoulos B."/>
            <person name="Baker S."/>
            <person name="Barry K."/>
            <person name="Bills G."/>
            <person name="Bluhm B."/>
            <person name="Cannon C."/>
            <person name="Castanera R."/>
            <person name="Culley D."/>
            <person name="Daum C."/>
            <person name="Ezra D."/>
            <person name="Gonzalez J."/>
            <person name="Henrissat B."/>
            <person name="Kuo A."/>
            <person name="Liang C."/>
            <person name="Lipzen A."/>
            <person name="Lutzoni F."/>
            <person name="Magnuson J."/>
            <person name="Mondo S."/>
            <person name="Nolan M."/>
            <person name="Ohm R."/>
            <person name="Pangilinan J."/>
            <person name="Park H.-J."/>
            <person name="Ramirez L."/>
            <person name="Alfaro M."/>
            <person name="Sun H."/>
            <person name="Tritt A."/>
            <person name="Yoshinaga Y."/>
            <person name="Zwiers L.-H."/>
            <person name="Turgeon B."/>
            <person name="Goodwin S."/>
            <person name="Spatafora J."/>
            <person name="Crous P."/>
            <person name="Grigoriev I."/>
        </authorList>
    </citation>
    <scope>NUCLEOTIDE SEQUENCE</scope>
    <source>
        <strain evidence="2">CBS 113979</strain>
    </source>
</reference>
<dbReference type="OrthoDB" id="3886346at2759"/>
<dbReference type="EMBL" id="ML977164">
    <property type="protein sequence ID" value="KAF1984991.1"/>
    <property type="molecule type" value="Genomic_DNA"/>
</dbReference>
<name>A0A6G1GVK5_9PEZI</name>
<dbReference type="Proteomes" id="UP000800041">
    <property type="component" value="Unassembled WGS sequence"/>
</dbReference>
<feature type="compositionally biased region" description="Polar residues" evidence="1">
    <location>
        <begin position="47"/>
        <end position="62"/>
    </location>
</feature>
<accession>A0A6G1GVK5</accession>
<evidence type="ECO:0000256" key="1">
    <source>
        <dbReference type="SAM" id="MobiDB-lite"/>
    </source>
</evidence>
<dbReference type="AlphaFoldDB" id="A0A6G1GVK5"/>
<keyword evidence="3" id="KW-1185">Reference proteome</keyword>
<protein>
    <submittedName>
        <fullName evidence="2">Uncharacterized protein</fullName>
    </submittedName>
</protein>
<feature type="compositionally biased region" description="Basic and acidic residues" evidence="1">
    <location>
        <begin position="63"/>
        <end position="75"/>
    </location>
</feature>
<organism evidence="2 3">
    <name type="scientific">Aulographum hederae CBS 113979</name>
    <dbReference type="NCBI Taxonomy" id="1176131"/>
    <lineage>
        <taxon>Eukaryota</taxon>
        <taxon>Fungi</taxon>
        <taxon>Dikarya</taxon>
        <taxon>Ascomycota</taxon>
        <taxon>Pezizomycotina</taxon>
        <taxon>Dothideomycetes</taxon>
        <taxon>Pleosporomycetidae</taxon>
        <taxon>Aulographales</taxon>
        <taxon>Aulographaceae</taxon>
    </lineage>
</organism>
<sequence length="279" mass="30688">MSDSTKCFAFLKDNVPSWIASLENLQHNVEQKQKEAEQCPPVADSGYYSSARTPRKSGSTESMRNDSRANEDRVGSRGLTSRHNTSDHGNCIHIARRKRNPLSLLSDNLSGPLKFRTRSTAVVYYDSDVQKSFEQIVRNIGIGRNMLRKGKMALRVQAISADISNDSDEATMGTISVRSTAALRGGSRTSTAPRGGPTYATASLETMTSGSGSSALEPYEDADKTLEKAQNMCEKAAHQFLRDGDCRKEIREAKEQFELAVSLSANQVAKQEEKQKDAE</sequence>
<evidence type="ECO:0000313" key="3">
    <source>
        <dbReference type="Proteomes" id="UP000800041"/>
    </source>
</evidence>
<proteinExistence type="predicted"/>
<feature type="region of interest" description="Disordered" evidence="1">
    <location>
        <begin position="31"/>
        <end position="93"/>
    </location>
</feature>
<gene>
    <name evidence="2" type="ORF">K402DRAFT_335177</name>
</gene>
<evidence type="ECO:0000313" key="2">
    <source>
        <dbReference type="EMBL" id="KAF1984991.1"/>
    </source>
</evidence>